<dbReference type="InterPro" id="IPR008713">
    <property type="entry name" value="Phage_lambda_NinG"/>
</dbReference>
<protein>
    <submittedName>
        <fullName evidence="2">Putative lambda recombination protein</fullName>
    </submittedName>
</protein>
<gene>
    <name evidence="2" type="ORF">MM415A00374_0011</name>
    <name evidence="1" type="ORF">MM415B00446_0052</name>
</gene>
<dbReference type="EMBL" id="MT142494">
    <property type="protein sequence ID" value="QJA82699.1"/>
    <property type="molecule type" value="Genomic_DNA"/>
</dbReference>
<evidence type="ECO:0000313" key="2">
    <source>
        <dbReference type="EMBL" id="QJA82699.1"/>
    </source>
</evidence>
<dbReference type="AlphaFoldDB" id="A0A6M3KKX0"/>
<dbReference type="EMBL" id="MT141530">
    <property type="protein sequence ID" value="QJA65028.1"/>
    <property type="molecule type" value="Genomic_DNA"/>
</dbReference>
<organism evidence="2">
    <name type="scientific">viral metagenome</name>
    <dbReference type="NCBI Taxonomy" id="1070528"/>
    <lineage>
        <taxon>unclassified sequences</taxon>
        <taxon>metagenomes</taxon>
        <taxon>organismal metagenomes</taxon>
    </lineage>
</organism>
<proteinExistence type="predicted"/>
<accession>A0A6M3KKX0</accession>
<dbReference type="Gene3D" id="1.10.30.50">
    <property type="match status" value="1"/>
</dbReference>
<dbReference type="Pfam" id="PF05766">
    <property type="entry name" value="NinG"/>
    <property type="match status" value="1"/>
</dbReference>
<name>A0A6M3KKX0_9ZZZZ</name>
<sequence length="135" mass="15601">MIRSKSRKSPRKVLIKKLDVVFSKVIRLRDSVNGENTCITCGDIFTVKKLDAGHFMTRDSMATRYDERNVQPQCISCNRFHGGRQAEFGIELDKKYGEGTAKGLIEKSHTIKKYYAEELSELLSHYKERLKLLEE</sequence>
<reference evidence="2" key="1">
    <citation type="submission" date="2020-03" db="EMBL/GenBank/DDBJ databases">
        <title>The deep terrestrial virosphere.</title>
        <authorList>
            <person name="Holmfeldt K."/>
            <person name="Nilsson E."/>
            <person name="Simone D."/>
            <person name="Lopez-Fernandez M."/>
            <person name="Wu X."/>
            <person name="de Brujin I."/>
            <person name="Lundin D."/>
            <person name="Andersson A."/>
            <person name="Bertilsson S."/>
            <person name="Dopson M."/>
        </authorList>
    </citation>
    <scope>NUCLEOTIDE SEQUENCE</scope>
    <source>
        <strain evidence="2">MM415A00374</strain>
        <strain evidence="1">MM415B00446</strain>
    </source>
</reference>
<evidence type="ECO:0000313" key="1">
    <source>
        <dbReference type="EMBL" id="QJA65028.1"/>
    </source>
</evidence>